<proteinExistence type="predicted"/>
<evidence type="ECO:0000256" key="1">
    <source>
        <dbReference type="SAM" id="Phobius"/>
    </source>
</evidence>
<dbReference type="InterPro" id="IPR037997">
    <property type="entry name" value="Dgk1-like"/>
</dbReference>
<name>A0ABD3PJS7_9STRA</name>
<dbReference type="AlphaFoldDB" id="A0ABD3PJS7"/>
<organism evidence="2 3">
    <name type="scientific">Cyclotella atomus</name>
    <dbReference type="NCBI Taxonomy" id="382360"/>
    <lineage>
        <taxon>Eukaryota</taxon>
        <taxon>Sar</taxon>
        <taxon>Stramenopiles</taxon>
        <taxon>Ochrophyta</taxon>
        <taxon>Bacillariophyta</taxon>
        <taxon>Coscinodiscophyceae</taxon>
        <taxon>Thalassiosirophycidae</taxon>
        <taxon>Stephanodiscales</taxon>
        <taxon>Stephanodiscaceae</taxon>
        <taxon>Cyclotella</taxon>
    </lineage>
</organism>
<feature type="transmembrane region" description="Helical" evidence="1">
    <location>
        <begin position="31"/>
        <end position="48"/>
    </location>
</feature>
<dbReference type="PANTHER" id="PTHR31303:SF1">
    <property type="entry name" value="CTP-DEPENDENT DIACYLGLYCEROL KINASE 1"/>
    <property type="match status" value="1"/>
</dbReference>
<keyword evidence="1" id="KW-0472">Membrane</keyword>
<comment type="caution">
    <text evidence="2">The sequence shown here is derived from an EMBL/GenBank/DDBJ whole genome shotgun (WGS) entry which is preliminary data.</text>
</comment>
<dbReference type="PANTHER" id="PTHR31303">
    <property type="entry name" value="CTP-DEPENDENT DIACYLGLYCEROL KINASE 1"/>
    <property type="match status" value="1"/>
</dbReference>
<dbReference type="EMBL" id="JALLPJ020000575">
    <property type="protein sequence ID" value="KAL3788232.1"/>
    <property type="molecule type" value="Genomic_DNA"/>
</dbReference>
<accession>A0ABD3PJS7</accession>
<sequence length="249" mass="27939">MLEFHHSRRLFHLLPGLLIIAISYVVPPYPIGTILLTAVTAIFYYAHVRRSDDREYDIWYLKHFGKLLREEEIGEWVFIKKNNKDEYKRKSYPIPNGALYWILGTTLSSALFSQDISRTALLVLSASDPFAAYVGVWFTNYNCNITWSRLWSAIAKGNRGKKVDTKGGPTVVGSFACALATLLCTYVYFPYSNKGDSGTPILTLSSRSIVSIATAFVEAVAGRMMIMPIDDNLLIPLVVGGLITWLVEL</sequence>
<feature type="transmembrane region" description="Helical" evidence="1">
    <location>
        <begin position="171"/>
        <end position="189"/>
    </location>
</feature>
<keyword evidence="1" id="KW-0812">Transmembrane</keyword>
<evidence type="ECO:0000313" key="2">
    <source>
        <dbReference type="EMBL" id="KAL3788232.1"/>
    </source>
</evidence>
<reference evidence="2 3" key="1">
    <citation type="submission" date="2024-10" db="EMBL/GenBank/DDBJ databases">
        <title>Updated reference genomes for cyclostephanoid diatoms.</title>
        <authorList>
            <person name="Roberts W.R."/>
            <person name="Alverson A.J."/>
        </authorList>
    </citation>
    <scope>NUCLEOTIDE SEQUENCE [LARGE SCALE GENOMIC DNA]</scope>
    <source>
        <strain evidence="2 3">AJA010-31</strain>
    </source>
</reference>
<keyword evidence="1" id="KW-1133">Transmembrane helix</keyword>
<feature type="transmembrane region" description="Helical" evidence="1">
    <location>
        <begin position="201"/>
        <end position="220"/>
    </location>
</feature>
<keyword evidence="3" id="KW-1185">Reference proteome</keyword>
<gene>
    <name evidence="2" type="ORF">ACHAWO_012621</name>
</gene>
<protein>
    <recommendedName>
        <fullName evidence="4">Dolichol kinase</fullName>
    </recommendedName>
</protein>
<evidence type="ECO:0000313" key="3">
    <source>
        <dbReference type="Proteomes" id="UP001530400"/>
    </source>
</evidence>
<evidence type="ECO:0008006" key="4">
    <source>
        <dbReference type="Google" id="ProtNLM"/>
    </source>
</evidence>
<dbReference type="Proteomes" id="UP001530400">
    <property type="component" value="Unassembled WGS sequence"/>
</dbReference>